<sequence length="123" mass="12870">MDIQSTGNAAAAATAQPPKTAVPNAPAAAAKPVPVETAIAVKQAAPAPTSAEVAQAVRNLNKAMLEQSQNLEFTIDSDSNRTIVKVIDQKTKEVLRQIPNEETLAMAKALDQMAAGLLIRQKA</sequence>
<protein>
    <recommendedName>
        <fullName evidence="4">Flagellar protein FlaG</fullName>
    </recommendedName>
</protein>
<dbReference type="InterPro" id="IPR005186">
    <property type="entry name" value="FlaG"/>
</dbReference>
<proteinExistence type="predicted"/>
<comment type="caution">
    <text evidence="2">The sequence shown here is derived from an EMBL/GenBank/DDBJ whole genome shotgun (WGS) entry which is preliminary data.</text>
</comment>
<dbReference type="AlphaFoldDB" id="A0A3A3G3U1"/>
<dbReference type="PANTHER" id="PTHR37166:SF1">
    <property type="entry name" value="PROTEIN FLAG"/>
    <property type="match status" value="1"/>
</dbReference>
<dbReference type="RefSeq" id="WP_119784602.1">
    <property type="nucleotide sequence ID" value="NZ_QYUQ01000002.1"/>
</dbReference>
<dbReference type="SUPFAM" id="SSF160214">
    <property type="entry name" value="FlaG-like"/>
    <property type="match status" value="1"/>
</dbReference>
<feature type="region of interest" description="Disordered" evidence="1">
    <location>
        <begin position="1"/>
        <end position="29"/>
    </location>
</feature>
<evidence type="ECO:0000313" key="3">
    <source>
        <dbReference type="Proteomes" id="UP000266327"/>
    </source>
</evidence>
<evidence type="ECO:0000256" key="1">
    <source>
        <dbReference type="SAM" id="MobiDB-lite"/>
    </source>
</evidence>
<accession>A0A3A3G3U1</accession>
<dbReference type="Proteomes" id="UP000266327">
    <property type="component" value="Unassembled WGS sequence"/>
</dbReference>
<dbReference type="InterPro" id="IPR035924">
    <property type="entry name" value="FlaG-like_sf"/>
</dbReference>
<dbReference type="Pfam" id="PF03646">
    <property type="entry name" value="FlaG"/>
    <property type="match status" value="1"/>
</dbReference>
<gene>
    <name evidence="2" type="ORF">D3878_05780</name>
</gene>
<keyword evidence="3" id="KW-1185">Reference proteome</keyword>
<evidence type="ECO:0008006" key="4">
    <source>
        <dbReference type="Google" id="ProtNLM"/>
    </source>
</evidence>
<dbReference type="EMBL" id="QYUQ01000002">
    <property type="protein sequence ID" value="RJG01152.1"/>
    <property type="molecule type" value="Genomic_DNA"/>
</dbReference>
<reference evidence="3" key="1">
    <citation type="submission" date="2018-09" db="EMBL/GenBank/DDBJ databases">
        <authorList>
            <person name="Zhu H."/>
        </authorList>
    </citation>
    <scope>NUCLEOTIDE SEQUENCE [LARGE SCALE GENOMIC DNA]</scope>
    <source>
        <strain evidence="3">K1S02-23</strain>
    </source>
</reference>
<organism evidence="2 3">
    <name type="scientific">Noviherbaspirillum sedimenti</name>
    <dbReference type="NCBI Taxonomy" id="2320865"/>
    <lineage>
        <taxon>Bacteria</taxon>
        <taxon>Pseudomonadati</taxon>
        <taxon>Pseudomonadota</taxon>
        <taxon>Betaproteobacteria</taxon>
        <taxon>Burkholderiales</taxon>
        <taxon>Oxalobacteraceae</taxon>
        <taxon>Noviherbaspirillum</taxon>
    </lineage>
</organism>
<dbReference type="PANTHER" id="PTHR37166">
    <property type="entry name" value="PROTEIN FLAG"/>
    <property type="match status" value="1"/>
</dbReference>
<feature type="compositionally biased region" description="Low complexity" evidence="1">
    <location>
        <begin position="9"/>
        <end position="29"/>
    </location>
</feature>
<dbReference type="Gene3D" id="3.30.160.170">
    <property type="entry name" value="FlaG-like"/>
    <property type="match status" value="1"/>
</dbReference>
<dbReference type="OrthoDB" id="8565152at2"/>
<evidence type="ECO:0000313" key="2">
    <source>
        <dbReference type="EMBL" id="RJG01152.1"/>
    </source>
</evidence>
<name>A0A3A3G3U1_9BURK</name>